<dbReference type="PROSITE" id="PS00108">
    <property type="entry name" value="PROTEIN_KINASE_ST"/>
    <property type="match status" value="1"/>
</dbReference>
<evidence type="ECO:0000256" key="5">
    <source>
        <dbReference type="ARBA" id="ARBA00022741"/>
    </source>
</evidence>
<dbReference type="SUPFAM" id="SSF56112">
    <property type="entry name" value="Protein kinase-like (PK-like)"/>
    <property type="match status" value="1"/>
</dbReference>
<dbReference type="InterPro" id="IPR005543">
    <property type="entry name" value="PASTA_dom"/>
</dbReference>
<dbReference type="PROSITE" id="PS00107">
    <property type="entry name" value="PROTEIN_KINASE_ATP"/>
    <property type="match status" value="1"/>
</dbReference>
<proteinExistence type="predicted"/>
<keyword evidence="6 15" id="KW-0418">Kinase</keyword>
<dbReference type="InterPro" id="IPR000719">
    <property type="entry name" value="Prot_kinase_dom"/>
</dbReference>
<comment type="catalytic activity">
    <reaction evidence="8">
        <text>L-threonyl-[protein] + ATP = O-phospho-L-threonyl-[protein] + ADP + H(+)</text>
        <dbReference type="Rhea" id="RHEA:46608"/>
        <dbReference type="Rhea" id="RHEA-COMP:11060"/>
        <dbReference type="Rhea" id="RHEA-COMP:11605"/>
        <dbReference type="ChEBI" id="CHEBI:15378"/>
        <dbReference type="ChEBI" id="CHEBI:30013"/>
        <dbReference type="ChEBI" id="CHEBI:30616"/>
        <dbReference type="ChEBI" id="CHEBI:61977"/>
        <dbReference type="ChEBI" id="CHEBI:456216"/>
        <dbReference type="EC" id="2.7.11.1"/>
    </reaction>
</comment>
<protein>
    <recommendedName>
        <fullName evidence="1">non-specific serine/threonine protein kinase</fullName>
        <ecNumber evidence="1">2.7.11.1</ecNumber>
    </recommendedName>
</protein>
<dbReference type="Proteomes" id="UP001595900">
    <property type="component" value="Unassembled WGS sequence"/>
</dbReference>
<feature type="domain" description="Protein kinase" evidence="13">
    <location>
        <begin position="16"/>
        <end position="286"/>
    </location>
</feature>
<keyword evidence="3" id="KW-0808">Transferase</keyword>
<dbReference type="PANTHER" id="PTHR43289:SF6">
    <property type="entry name" value="SERINE_THREONINE-PROTEIN KINASE NEKL-3"/>
    <property type="match status" value="1"/>
</dbReference>
<keyword evidence="12" id="KW-1133">Transmembrane helix</keyword>
<evidence type="ECO:0000313" key="16">
    <source>
        <dbReference type="Proteomes" id="UP001595900"/>
    </source>
</evidence>
<evidence type="ECO:0000256" key="1">
    <source>
        <dbReference type="ARBA" id="ARBA00012513"/>
    </source>
</evidence>
<keyword evidence="12" id="KW-0472">Membrane</keyword>
<evidence type="ECO:0000256" key="8">
    <source>
        <dbReference type="ARBA" id="ARBA00047899"/>
    </source>
</evidence>
<dbReference type="CDD" id="cd06577">
    <property type="entry name" value="PASTA_pknB"/>
    <property type="match status" value="2"/>
</dbReference>
<keyword evidence="7 10" id="KW-0067">ATP-binding</keyword>
<evidence type="ECO:0000256" key="6">
    <source>
        <dbReference type="ARBA" id="ARBA00022777"/>
    </source>
</evidence>
<dbReference type="Gene3D" id="3.30.200.20">
    <property type="entry name" value="Phosphorylase Kinase, domain 1"/>
    <property type="match status" value="1"/>
</dbReference>
<dbReference type="PROSITE" id="PS50011">
    <property type="entry name" value="PROTEIN_KINASE_DOM"/>
    <property type="match status" value="1"/>
</dbReference>
<comment type="catalytic activity">
    <reaction evidence="9">
        <text>L-seryl-[protein] + ATP = O-phospho-L-seryl-[protein] + ADP + H(+)</text>
        <dbReference type="Rhea" id="RHEA:17989"/>
        <dbReference type="Rhea" id="RHEA-COMP:9863"/>
        <dbReference type="Rhea" id="RHEA-COMP:11604"/>
        <dbReference type="ChEBI" id="CHEBI:15378"/>
        <dbReference type="ChEBI" id="CHEBI:29999"/>
        <dbReference type="ChEBI" id="CHEBI:30616"/>
        <dbReference type="ChEBI" id="CHEBI:83421"/>
        <dbReference type="ChEBI" id="CHEBI:456216"/>
        <dbReference type="EC" id="2.7.11.1"/>
    </reaction>
</comment>
<dbReference type="Gene3D" id="3.30.10.20">
    <property type="match status" value="2"/>
</dbReference>
<evidence type="ECO:0000256" key="9">
    <source>
        <dbReference type="ARBA" id="ARBA00048679"/>
    </source>
</evidence>
<feature type="compositionally biased region" description="Polar residues" evidence="11">
    <location>
        <begin position="478"/>
        <end position="491"/>
    </location>
</feature>
<dbReference type="RefSeq" id="WP_390229067.1">
    <property type="nucleotide sequence ID" value="NZ_JBHSCN010000005.1"/>
</dbReference>
<feature type="domain" description="PASTA" evidence="14">
    <location>
        <begin position="367"/>
        <end position="433"/>
    </location>
</feature>
<dbReference type="CDD" id="cd14014">
    <property type="entry name" value="STKc_PknB_like"/>
    <property type="match status" value="1"/>
</dbReference>
<dbReference type="SMART" id="SM00220">
    <property type="entry name" value="S_TKc"/>
    <property type="match status" value="1"/>
</dbReference>
<accession>A0ABV8Q6K7</accession>
<organism evidence="15 16">
    <name type="scientific">Gryllotalpicola reticulitermitis</name>
    <dbReference type="NCBI Taxonomy" id="1184153"/>
    <lineage>
        <taxon>Bacteria</taxon>
        <taxon>Bacillati</taxon>
        <taxon>Actinomycetota</taxon>
        <taxon>Actinomycetes</taxon>
        <taxon>Micrococcales</taxon>
        <taxon>Microbacteriaceae</taxon>
        <taxon>Gryllotalpicola</taxon>
    </lineage>
</organism>
<keyword evidence="12" id="KW-0812">Transmembrane</keyword>
<dbReference type="PROSITE" id="PS51178">
    <property type="entry name" value="PASTA"/>
    <property type="match status" value="2"/>
</dbReference>
<dbReference type="Pfam" id="PF03793">
    <property type="entry name" value="PASTA"/>
    <property type="match status" value="2"/>
</dbReference>
<keyword evidence="16" id="KW-1185">Reference proteome</keyword>
<keyword evidence="4" id="KW-0677">Repeat</keyword>
<dbReference type="EMBL" id="JBHSCN010000005">
    <property type="protein sequence ID" value="MFC4243997.1"/>
    <property type="molecule type" value="Genomic_DNA"/>
</dbReference>
<dbReference type="Pfam" id="PF00069">
    <property type="entry name" value="Pkinase"/>
    <property type="match status" value="1"/>
</dbReference>
<reference evidence="16" key="1">
    <citation type="journal article" date="2019" name="Int. J. Syst. Evol. Microbiol.">
        <title>The Global Catalogue of Microorganisms (GCM) 10K type strain sequencing project: providing services to taxonomists for standard genome sequencing and annotation.</title>
        <authorList>
            <consortium name="The Broad Institute Genomics Platform"/>
            <consortium name="The Broad Institute Genome Sequencing Center for Infectious Disease"/>
            <person name="Wu L."/>
            <person name="Ma J."/>
        </authorList>
    </citation>
    <scope>NUCLEOTIDE SEQUENCE [LARGE SCALE GENOMIC DNA]</scope>
    <source>
        <strain evidence="16">CGMCC 1.10363</strain>
    </source>
</reference>
<name>A0ABV8Q6K7_9MICO</name>
<evidence type="ECO:0000256" key="2">
    <source>
        <dbReference type="ARBA" id="ARBA00022527"/>
    </source>
</evidence>
<evidence type="ECO:0000256" key="12">
    <source>
        <dbReference type="SAM" id="Phobius"/>
    </source>
</evidence>
<feature type="transmembrane region" description="Helical" evidence="12">
    <location>
        <begin position="336"/>
        <end position="358"/>
    </location>
</feature>
<evidence type="ECO:0000313" key="15">
    <source>
        <dbReference type="EMBL" id="MFC4243997.1"/>
    </source>
</evidence>
<sequence length="585" mass="62267">MAPVTPATPRMVAGRYEVGELLGRGGMSDVHKGTDTRLGRPVAIKLLKPQLASDPAFRTRFRQEAQAAARMAHPTIVRVFDAGEDTVRDVDGREVQAPFIIMEYVDGAPLDELVRRGQIDPMHAIRITEGILTALEYSHRAGVVHRDIKPANVMITRQGQVKVMDFGIARAISETSASLSHTTAILGTANYFSPEQAKGEQVDARTDLYSTGVVLFEMLTGRPPFRGETPVAVAYQHISEIPVKPSSLNSKVSPALDLVLRKALQKDRFERYQTAAAFRADLEAAAEGRVPRTPRRVDASDALFAPPTTQLSKAEATIRQLADDSQMVRTQRRPPALWVVAGIITLMAVLAALLIWVVENNPSDVISSSSATVPSVTGDPLAQAQTAMKVAHLKMSIEHESSATVPSGSVTRTDPSGGFVTQKNADITVWVSSGPPLITVPNVVGKSDAAAQAALTGDGFEIGYVHQQDDQNAPKGQVLSTDPAAQTQGHKGDTVNLTESNGQVHVTDTTGQPLQTAQTELNNLGLRVTATPDSTCQVQQGTPVTRQSIVGDQPQGAAVTVYYCTGSAPAAPPAPTPTTAPTASN</sequence>
<dbReference type="GO" id="GO:0016301">
    <property type="term" value="F:kinase activity"/>
    <property type="evidence" value="ECO:0007669"/>
    <property type="project" value="UniProtKB-KW"/>
</dbReference>
<feature type="region of interest" description="Disordered" evidence="11">
    <location>
        <begin position="471"/>
        <end position="491"/>
    </location>
</feature>
<keyword evidence="2" id="KW-0723">Serine/threonine-protein kinase</keyword>
<evidence type="ECO:0000259" key="13">
    <source>
        <dbReference type="PROSITE" id="PS50011"/>
    </source>
</evidence>
<dbReference type="PANTHER" id="PTHR43289">
    <property type="entry name" value="MITOGEN-ACTIVATED PROTEIN KINASE KINASE KINASE 20-RELATED"/>
    <property type="match status" value="1"/>
</dbReference>
<feature type="domain" description="PASTA" evidence="14">
    <location>
        <begin position="434"/>
        <end position="501"/>
    </location>
</feature>
<evidence type="ECO:0000256" key="3">
    <source>
        <dbReference type="ARBA" id="ARBA00022679"/>
    </source>
</evidence>
<dbReference type="InterPro" id="IPR011009">
    <property type="entry name" value="Kinase-like_dom_sf"/>
</dbReference>
<gene>
    <name evidence="15" type="primary">pknB</name>
    <name evidence="15" type="ORF">ACFOYW_11480</name>
</gene>
<evidence type="ECO:0000259" key="14">
    <source>
        <dbReference type="PROSITE" id="PS51178"/>
    </source>
</evidence>
<dbReference type="SMART" id="SM00740">
    <property type="entry name" value="PASTA"/>
    <property type="match status" value="2"/>
</dbReference>
<comment type="caution">
    <text evidence="15">The sequence shown here is derived from an EMBL/GenBank/DDBJ whole genome shotgun (WGS) entry which is preliminary data.</text>
</comment>
<dbReference type="NCBIfam" id="NF033483">
    <property type="entry name" value="PknB_PASTA_kin"/>
    <property type="match status" value="1"/>
</dbReference>
<dbReference type="InterPro" id="IPR017441">
    <property type="entry name" value="Protein_kinase_ATP_BS"/>
</dbReference>
<evidence type="ECO:0000256" key="10">
    <source>
        <dbReference type="PROSITE-ProRule" id="PRU10141"/>
    </source>
</evidence>
<dbReference type="EC" id="2.7.11.1" evidence="1"/>
<dbReference type="Gene3D" id="1.10.510.10">
    <property type="entry name" value="Transferase(Phosphotransferase) domain 1"/>
    <property type="match status" value="1"/>
</dbReference>
<evidence type="ECO:0000256" key="11">
    <source>
        <dbReference type="SAM" id="MobiDB-lite"/>
    </source>
</evidence>
<evidence type="ECO:0000256" key="4">
    <source>
        <dbReference type="ARBA" id="ARBA00022737"/>
    </source>
</evidence>
<feature type="binding site" evidence="10">
    <location>
        <position position="45"/>
    </location>
    <ligand>
        <name>ATP</name>
        <dbReference type="ChEBI" id="CHEBI:30616"/>
    </ligand>
</feature>
<evidence type="ECO:0000256" key="7">
    <source>
        <dbReference type="ARBA" id="ARBA00022840"/>
    </source>
</evidence>
<dbReference type="InterPro" id="IPR008271">
    <property type="entry name" value="Ser/Thr_kinase_AS"/>
</dbReference>
<keyword evidence="5 10" id="KW-0547">Nucleotide-binding</keyword>